<feature type="region of interest" description="Disordered" evidence="5">
    <location>
        <begin position="337"/>
        <end position="370"/>
    </location>
</feature>
<dbReference type="VEuPathDB" id="PlasmoDB:C922_03057"/>
<feature type="region of interest" description="Disordered" evidence="5">
    <location>
        <begin position="548"/>
        <end position="633"/>
    </location>
</feature>
<dbReference type="RefSeq" id="XP_008816871.1">
    <property type="nucleotide sequence ID" value="XM_008818649.1"/>
</dbReference>
<evidence type="ECO:0000313" key="8">
    <source>
        <dbReference type="Proteomes" id="UP000030640"/>
    </source>
</evidence>
<evidence type="ECO:0000256" key="3">
    <source>
        <dbReference type="ARBA" id="ARBA00023274"/>
    </source>
</evidence>
<protein>
    <submittedName>
        <fullName evidence="7">Uncharacterized protein</fullName>
    </submittedName>
</protein>
<keyword evidence="2" id="KW-0689">Ribosomal protein</keyword>
<sequence length="633" mass="72789">MRCPAFLLLLCTTLVRGFVISDRKGGPLSVTQKKSPISEQRHRGITPGSKKRNLNLFKEEEVEEKYNMIDTINSLLGKVKRQFNIDFDVEEEKQAWAKRQERSDGSHSEEHNLDEKGDPTKELQRRDQNELRGIFGTMMDGSFKIGRANTMFKELKEEKKLVDKKYKALINRKIALRHKQFKQLEEDIKNGVFKSPYNEEQRKFLQNVIKEQEEAIEPIIKEIEKIEKNQYLVYDEKNEQLVKLREEIQKKINEVNVKHQEEAIKLGIKKIMDDLHEQTKTPLVWDLTQMDWPRAIYPLINDMKLKADVYWESTVVGGNREPNEYFITPFNIPSMEDKKRRRKGRGVGSKRGGSCGRGMKGQKSRSGGSIPIGFEGGQTPLYRKLPKFVAAPMGPGYHFNRYDYELIPLNLINLAYTRSGQKKYLEIDWNVIDKMGLRIGKYKRKHPIKVVGCNLKKYKMKHGFDFEFYAKHVIVKAHSFTVKAAREIIRLGGRCLLLKKNTQDIVYAEYNPDDENMNRIPRRIVFSGKPSKYERKLHWLHRVKMEEQRRAEGEAGEVNEVDEVGDVGEAGEVSEVDEVSDVGDVDEAGEVSEAGEVGDVVQAGEVSEAGEVGDVDEDAEVNEAELPNRGGKL</sequence>
<dbReference type="EMBL" id="KI965471">
    <property type="protein sequence ID" value="EUD66423.1"/>
    <property type="molecule type" value="Genomic_DNA"/>
</dbReference>
<feature type="compositionally biased region" description="Acidic residues" evidence="5">
    <location>
        <begin position="572"/>
        <end position="590"/>
    </location>
</feature>
<evidence type="ECO:0000313" key="7">
    <source>
        <dbReference type="EMBL" id="EUD66423.1"/>
    </source>
</evidence>
<feature type="chain" id="PRO_5004887548" evidence="6">
    <location>
        <begin position="18"/>
        <end position="633"/>
    </location>
</feature>
<dbReference type="InterPro" id="IPR030878">
    <property type="entry name" value="Ribosomal_uL15"/>
</dbReference>
<accession>W7A547</accession>
<dbReference type="PANTHER" id="PTHR12934">
    <property type="entry name" value="50S RIBOSOMAL PROTEIN L15"/>
    <property type="match status" value="1"/>
</dbReference>
<dbReference type="PANTHER" id="PTHR12934:SF11">
    <property type="entry name" value="LARGE RIBOSOMAL SUBUNIT PROTEIN UL15M"/>
    <property type="match status" value="1"/>
</dbReference>
<keyword evidence="3" id="KW-0687">Ribonucleoprotein</keyword>
<evidence type="ECO:0000256" key="5">
    <source>
        <dbReference type="SAM" id="MobiDB-lite"/>
    </source>
</evidence>
<dbReference type="GO" id="GO:0005762">
    <property type="term" value="C:mitochondrial large ribosomal subunit"/>
    <property type="evidence" value="ECO:0007669"/>
    <property type="project" value="TreeGrafter"/>
</dbReference>
<dbReference type="OrthoDB" id="361383at2759"/>
<feature type="region of interest" description="Disordered" evidence="5">
    <location>
        <begin position="29"/>
        <end position="50"/>
    </location>
</feature>
<dbReference type="SUPFAM" id="SSF52080">
    <property type="entry name" value="Ribosomal proteins L15p and L18e"/>
    <property type="match status" value="1"/>
</dbReference>
<dbReference type="AlphaFoldDB" id="W7A547"/>
<evidence type="ECO:0000256" key="1">
    <source>
        <dbReference type="ARBA" id="ARBA00007320"/>
    </source>
</evidence>
<dbReference type="InterPro" id="IPR036227">
    <property type="entry name" value="Ribosomal_uL15/eL18_sf"/>
</dbReference>
<feature type="compositionally biased region" description="Low complexity" evidence="5">
    <location>
        <begin position="591"/>
        <end position="610"/>
    </location>
</feature>
<dbReference type="GO" id="GO:0006412">
    <property type="term" value="P:translation"/>
    <property type="evidence" value="ECO:0007669"/>
    <property type="project" value="InterPro"/>
</dbReference>
<dbReference type="GeneID" id="20038331"/>
<keyword evidence="6" id="KW-0732">Signal</keyword>
<feature type="signal peptide" evidence="6">
    <location>
        <begin position="1"/>
        <end position="17"/>
    </location>
</feature>
<organism evidence="7 8">
    <name type="scientific">Plasmodium inui San Antonio 1</name>
    <dbReference type="NCBI Taxonomy" id="1237626"/>
    <lineage>
        <taxon>Eukaryota</taxon>
        <taxon>Sar</taxon>
        <taxon>Alveolata</taxon>
        <taxon>Apicomplexa</taxon>
        <taxon>Aconoidasida</taxon>
        <taxon>Haemosporida</taxon>
        <taxon>Plasmodiidae</taxon>
        <taxon>Plasmodium</taxon>
        <taxon>Plasmodium (Plasmodium)</taxon>
    </lineage>
</organism>
<feature type="region of interest" description="Disordered" evidence="5">
    <location>
        <begin position="96"/>
        <end position="125"/>
    </location>
</feature>
<feature type="compositionally biased region" description="Acidic residues" evidence="5">
    <location>
        <begin position="611"/>
        <end position="623"/>
    </location>
</feature>
<feature type="compositionally biased region" description="Gly residues" evidence="5">
    <location>
        <begin position="346"/>
        <end position="359"/>
    </location>
</feature>
<evidence type="ECO:0000256" key="2">
    <source>
        <dbReference type="ARBA" id="ARBA00022980"/>
    </source>
</evidence>
<dbReference type="GO" id="GO:0003735">
    <property type="term" value="F:structural constituent of ribosome"/>
    <property type="evidence" value="ECO:0007669"/>
    <property type="project" value="InterPro"/>
</dbReference>
<feature type="compositionally biased region" description="Acidic residues" evidence="5">
    <location>
        <begin position="554"/>
        <end position="566"/>
    </location>
</feature>
<feature type="coiled-coil region" evidence="4">
    <location>
        <begin position="209"/>
        <end position="261"/>
    </location>
</feature>
<comment type="similarity">
    <text evidence="1">Belongs to the universal ribosomal protein uL15 family.</text>
</comment>
<dbReference type="Proteomes" id="UP000030640">
    <property type="component" value="Unassembled WGS sequence"/>
</dbReference>
<gene>
    <name evidence="7" type="ORF">C922_03057</name>
</gene>
<feature type="compositionally biased region" description="Polar residues" evidence="5">
    <location>
        <begin position="29"/>
        <end position="38"/>
    </location>
</feature>
<dbReference type="InterPro" id="IPR005749">
    <property type="entry name" value="Ribosomal_uL15_bac-type"/>
</dbReference>
<evidence type="ECO:0000256" key="6">
    <source>
        <dbReference type="SAM" id="SignalP"/>
    </source>
</evidence>
<dbReference type="HAMAP" id="MF_01341">
    <property type="entry name" value="Ribosomal_uL15"/>
    <property type="match status" value="1"/>
</dbReference>
<name>W7A547_9APIC</name>
<reference evidence="7 8" key="1">
    <citation type="submission" date="2013-02" db="EMBL/GenBank/DDBJ databases">
        <title>The Genome Sequence of Plasmodium inui San Antonio 1.</title>
        <authorList>
            <consortium name="The Broad Institute Genome Sequencing Platform"/>
            <consortium name="The Broad Institute Genome Sequencing Center for Infectious Disease"/>
            <person name="Neafsey D."/>
            <person name="Cheeseman I."/>
            <person name="Volkman S."/>
            <person name="Adams J."/>
            <person name="Walker B."/>
            <person name="Young S.K."/>
            <person name="Zeng Q."/>
            <person name="Gargeya S."/>
            <person name="Fitzgerald M."/>
            <person name="Haas B."/>
            <person name="Abouelleil A."/>
            <person name="Alvarado L."/>
            <person name="Arachchi H.M."/>
            <person name="Berlin A.M."/>
            <person name="Chapman S.B."/>
            <person name="Dewar J."/>
            <person name="Goldberg J."/>
            <person name="Griggs A."/>
            <person name="Gujja S."/>
            <person name="Hansen M."/>
            <person name="Howarth C."/>
            <person name="Imamovic A."/>
            <person name="Larimer J."/>
            <person name="McCowan C."/>
            <person name="Murphy C."/>
            <person name="Neiman D."/>
            <person name="Pearson M."/>
            <person name="Priest M."/>
            <person name="Roberts A."/>
            <person name="Saif S."/>
            <person name="Shea T."/>
            <person name="Sisk P."/>
            <person name="Sykes S."/>
            <person name="Wortman J."/>
            <person name="Nusbaum C."/>
            <person name="Birren B."/>
        </authorList>
    </citation>
    <scope>NUCLEOTIDE SEQUENCE [LARGE SCALE GENOMIC DNA]</scope>
    <source>
        <strain evidence="7 8">San Antonio 1</strain>
    </source>
</reference>
<keyword evidence="8" id="KW-1185">Reference proteome</keyword>
<proteinExistence type="inferred from homology"/>
<keyword evidence="4" id="KW-0175">Coiled coil</keyword>
<evidence type="ECO:0000256" key="4">
    <source>
        <dbReference type="SAM" id="Coils"/>
    </source>
</evidence>